<evidence type="ECO:0000256" key="6">
    <source>
        <dbReference type="NCBIfam" id="TIGR00922"/>
    </source>
</evidence>
<evidence type="ECO:0000313" key="10">
    <source>
        <dbReference type="EMBL" id="PCJ17167.1"/>
    </source>
</evidence>
<dbReference type="Gene3D" id="3.30.70.940">
    <property type="entry name" value="NusG, N-terminal domain"/>
    <property type="match status" value="1"/>
</dbReference>
<dbReference type="SUPFAM" id="SSF82679">
    <property type="entry name" value="N-utilization substance G protein NusG, N-terminal domain"/>
    <property type="match status" value="1"/>
</dbReference>
<organism evidence="10 11">
    <name type="scientific">SAR86 cluster bacterium</name>
    <dbReference type="NCBI Taxonomy" id="2030880"/>
    <lineage>
        <taxon>Bacteria</taxon>
        <taxon>Pseudomonadati</taxon>
        <taxon>Pseudomonadota</taxon>
        <taxon>Gammaproteobacteria</taxon>
        <taxon>SAR86 cluster</taxon>
    </lineage>
</organism>
<dbReference type="Pfam" id="PF00467">
    <property type="entry name" value="KOW"/>
    <property type="match status" value="1"/>
</dbReference>
<dbReference type="SUPFAM" id="SSF50104">
    <property type="entry name" value="Translation proteins SH3-like domain"/>
    <property type="match status" value="1"/>
</dbReference>
<evidence type="ECO:0000259" key="8">
    <source>
        <dbReference type="SMART" id="SM00738"/>
    </source>
</evidence>
<dbReference type="Gene3D" id="2.30.30.30">
    <property type="match status" value="1"/>
</dbReference>
<dbReference type="InterPro" id="IPR014722">
    <property type="entry name" value="Rib_uL2_dom2"/>
</dbReference>
<reference evidence="11" key="1">
    <citation type="submission" date="2017-08" db="EMBL/GenBank/DDBJ databases">
        <title>A dynamic microbial community with high functional redundancy inhabits the cold, oxic subseafloor aquifer.</title>
        <authorList>
            <person name="Tully B.J."/>
            <person name="Wheat C.G."/>
            <person name="Glazer B.T."/>
            <person name="Huber J.A."/>
        </authorList>
    </citation>
    <scope>NUCLEOTIDE SEQUENCE [LARGE SCALE GENOMIC DNA]</scope>
</reference>
<dbReference type="GO" id="GO:0006353">
    <property type="term" value="P:DNA-templated transcription termination"/>
    <property type="evidence" value="ECO:0007669"/>
    <property type="project" value="UniProtKB-UniRule"/>
</dbReference>
<evidence type="ECO:0000256" key="3">
    <source>
        <dbReference type="ARBA" id="ARBA00023015"/>
    </source>
</evidence>
<accession>A0A2A5ACW6</accession>
<comment type="caution">
    <text evidence="10">The sequence shown here is derived from an EMBL/GenBank/DDBJ whole genome shotgun (WGS) entry which is preliminary data.</text>
</comment>
<dbReference type="InterPro" id="IPR043425">
    <property type="entry name" value="NusG-like"/>
</dbReference>
<dbReference type="NCBIfam" id="TIGR00922">
    <property type="entry name" value="nusG"/>
    <property type="match status" value="1"/>
</dbReference>
<dbReference type="Proteomes" id="UP000218327">
    <property type="component" value="Unassembled WGS sequence"/>
</dbReference>
<sequence>MAKRWYVVHAYSGYEKKVMAALGERISLSGMDDYFDEVLVPTEEVLEMRGGQKRKSERKFFPGYVLVHMELNDETWHLVKDTPRVMGFIGGTAERPAPITDKEADKILQRMEASEETPTHKTIYEPGEMVRVTDGPFNDFTGTVEEVNYEKSRLRVAVLIFGRSTPVELEFGQVEKS</sequence>
<evidence type="ECO:0000256" key="1">
    <source>
        <dbReference type="ARBA" id="ARBA00022472"/>
    </source>
</evidence>
<evidence type="ECO:0000256" key="5">
    <source>
        <dbReference type="HAMAP-Rule" id="MF_00948"/>
    </source>
</evidence>
<keyword evidence="3 5" id="KW-0805">Transcription regulation</keyword>
<dbReference type="InterPro" id="IPR008991">
    <property type="entry name" value="Translation_prot_SH3-like_sf"/>
</dbReference>
<dbReference type="EMBL" id="NVVJ01000109">
    <property type="protein sequence ID" value="PCJ17167.1"/>
    <property type="molecule type" value="Genomic_DNA"/>
</dbReference>
<evidence type="ECO:0000313" key="11">
    <source>
        <dbReference type="Proteomes" id="UP000218327"/>
    </source>
</evidence>
<comment type="function">
    <text evidence="5 7">Participates in transcription elongation, termination and antitermination.</text>
</comment>
<dbReference type="Pfam" id="PF02357">
    <property type="entry name" value="NusG"/>
    <property type="match status" value="1"/>
</dbReference>
<dbReference type="CDD" id="cd09891">
    <property type="entry name" value="NGN_Bact_1"/>
    <property type="match status" value="1"/>
</dbReference>
<dbReference type="InterPro" id="IPR006645">
    <property type="entry name" value="NGN-like_dom"/>
</dbReference>
<dbReference type="PRINTS" id="PR00338">
    <property type="entry name" value="NUSGTNSCPFCT"/>
</dbReference>
<dbReference type="GO" id="GO:0006354">
    <property type="term" value="P:DNA-templated transcription elongation"/>
    <property type="evidence" value="ECO:0007669"/>
    <property type="project" value="UniProtKB-UniRule"/>
</dbReference>
<dbReference type="CDD" id="cd06091">
    <property type="entry name" value="KOW_NusG"/>
    <property type="match status" value="1"/>
</dbReference>
<keyword evidence="2 5" id="KW-0889">Transcription antitermination</keyword>
<dbReference type="SMART" id="SM00738">
    <property type="entry name" value="NGN"/>
    <property type="match status" value="1"/>
</dbReference>
<dbReference type="PROSITE" id="PS01014">
    <property type="entry name" value="NUSG"/>
    <property type="match status" value="1"/>
</dbReference>
<dbReference type="GO" id="GO:0005829">
    <property type="term" value="C:cytosol"/>
    <property type="evidence" value="ECO:0007669"/>
    <property type="project" value="TreeGrafter"/>
</dbReference>
<dbReference type="GO" id="GO:0032784">
    <property type="term" value="P:regulation of DNA-templated transcription elongation"/>
    <property type="evidence" value="ECO:0007669"/>
    <property type="project" value="InterPro"/>
</dbReference>
<feature type="domain" description="KOW" evidence="9">
    <location>
        <begin position="123"/>
        <end position="150"/>
    </location>
</feature>
<proteinExistence type="inferred from homology"/>
<dbReference type="InterPro" id="IPR001062">
    <property type="entry name" value="Transcrpt_antiterm_NusG"/>
</dbReference>
<comment type="similarity">
    <text evidence="5 7">Belongs to the NusG family.</text>
</comment>
<keyword evidence="4 5" id="KW-0804">Transcription</keyword>
<dbReference type="AlphaFoldDB" id="A0A2A5ACW6"/>
<evidence type="ECO:0000256" key="2">
    <source>
        <dbReference type="ARBA" id="ARBA00022814"/>
    </source>
</evidence>
<protein>
    <recommendedName>
        <fullName evidence="5 6">Transcription termination/antitermination protein NusG</fullName>
    </recommendedName>
</protein>
<evidence type="ECO:0000259" key="9">
    <source>
        <dbReference type="SMART" id="SM00739"/>
    </source>
</evidence>
<feature type="domain" description="NusG-like N-terminal" evidence="8">
    <location>
        <begin position="2"/>
        <end position="111"/>
    </location>
</feature>
<dbReference type="FunFam" id="3.30.70.940:FF:000001">
    <property type="entry name" value="Transcription termination/antitermination protein NusG"/>
    <property type="match status" value="1"/>
</dbReference>
<evidence type="ECO:0000256" key="7">
    <source>
        <dbReference type="RuleBase" id="RU000538"/>
    </source>
</evidence>
<dbReference type="PANTHER" id="PTHR30265">
    <property type="entry name" value="RHO-INTERACTING TRANSCRIPTION TERMINATION FACTOR NUSG"/>
    <property type="match status" value="1"/>
</dbReference>
<keyword evidence="1 5" id="KW-0806">Transcription termination</keyword>
<dbReference type="PANTHER" id="PTHR30265:SF2">
    <property type="entry name" value="TRANSCRIPTION TERMINATION_ANTITERMINATION PROTEIN NUSG"/>
    <property type="match status" value="1"/>
</dbReference>
<dbReference type="InterPro" id="IPR015869">
    <property type="entry name" value="Transcrpt_antiterm_NusG_bac_CS"/>
</dbReference>
<gene>
    <name evidence="5" type="primary">nusG</name>
    <name evidence="10" type="ORF">COA96_17925</name>
</gene>
<dbReference type="HAMAP" id="MF_00948">
    <property type="entry name" value="NusG"/>
    <property type="match status" value="1"/>
</dbReference>
<dbReference type="SMART" id="SM00739">
    <property type="entry name" value="KOW"/>
    <property type="match status" value="1"/>
</dbReference>
<dbReference type="GO" id="GO:0031564">
    <property type="term" value="P:transcription antitermination"/>
    <property type="evidence" value="ECO:0007669"/>
    <property type="project" value="UniProtKB-UniRule"/>
</dbReference>
<dbReference type="FunFam" id="2.30.30.30:FF:000002">
    <property type="entry name" value="Transcription termination/antitermination factor NusG"/>
    <property type="match status" value="1"/>
</dbReference>
<evidence type="ECO:0000256" key="4">
    <source>
        <dbReference type="ARBA" id="ARBA00023163"/>
    </source>
</evidence>
<dbReference type="InterPro" id="IPR047050">
    <property type="entry name" value="NGN"/>
</dbReference>
<dbReference type="InterPro" id="IPR005824">
    <property type="entry name" value="KOW"/>
</dbReference>
<dbReference type="InterPro" id="IPR036735">
    <property type="entry name" value="NGN_dom_sf"/>
</dbReference>
<name>A0A2A5ACW6_9GAMM</name>